<comment type="similarity">
    <text evidence="1 5">Belongs to the TUBGCP family.</text>
</comment>
<protein>
    <recommendedName>
        <fullName evidence="5">Spindle pole body component</fullName>
    </recommendedName>
</protein>
<sequence>MAYLLQLGALTDELVAAVAAIPDTQGQRLDRCRESTLRSLRHHSFLRTNQFDVDDHLSGYEEHFRVLGRDGLADAFRKSLDALKPHHNRFTPDVLHFILELADQPVQKTSLTDLYLLNQPEEEVVNPQLTWQDIAKEDGWAQDQALWRTIDYSPSSGEEDDGDDDVDDDTNSEASIASLSTVSSTANKHQRTAQDLIIHPPGGESLLKQTRESQAWRHASHTTNTDGQPKKIPISTPQLLRETLFMLAGLSTTLYTSPNCDPVTSYQLAGVSWQTHKALVTSFAECGRKLAPLRTYTKQQQQQQHHKQHAISPLLQVFQASLSRALRAFDRRLATIESRLVAIRHDAVVSLISVLSELYPHLAPLYALSTIVQRQMAEERGNPHAFRYLELLFDAVGAAQLQQDCGPTTTTTTTTTTYTLLGRIFFDCFQVYLKPIRLWMEEGLLIPGDRTFFVAESSTKAPPHQIWKSQFNLLRTPEGALHAPRFLRPAIDRIFTTGKSIVVLKHLRHHEARGEVEQQRMDFESVCCCAEGGEEGMEFAPFSELFGLAFDAWIQSKHHTASATLRGLLFNSYGLSRGLDALGVVYLGSDGAKADGFAGSVFGHLDGLREGWRDRFTLTEIAQEAFSSQRRVDGHRLSAEVVAAAAAAADQRYSSAVDVRASVRRGLPGIRLSYRLTWPVRIIVPEEGMQGYRKMFTCLLQVRRAAYVLRQPFLGFHAYGRGNVGDDDDDDYGSGSGDAVYFLLRTKLLWFCNTLMTYLTTLVLAPNTDRLHRDLEEAVDVDEMVAAHAGFMARVLGEACQGERLGPIREGILDVLDLAVAVEDLRRVEVGRREEEREGRERLVEVTSPFRGSLSSSPGKRGVLGRRVVEEDEDEDEDERDGGGDGMGVGDGVGELEAVLRKSVVGKKPYAVLLREMHGEFERHLRFVTGGLRGVARASRDEAAGKWDLLAEMLEVGVRE</sequence>
<dbReference type="InterPro" id="IPR007259">
    <property type="entry name" value="GCP"/>
</dbReference>
<feature type="domain" description="Gamma tubulin complex component protein N-terminal" evidence="9">
    <location>
        <begin position="240"/>
        <end position="571"/>
    </location>
</feature>
<evidence type="ECO:0000256" key="1">
    <source>
        <dbReference type="ARBA" id="ARBA00010337"/>
    </source>
</evidence>
<dbReference type="GO" id="GO:0043015">
    <property type="term" value="F:gamma-tubulin binding"/>
    <property type="evidence" value="ECO:0007669"/>
    <property type="project" value="InterPro"/>
</dbReference>
<evidence type="ECO:0000259" key="7">
    <source>
        <dbReference type="Pfam" id="PF04130"/>
    </source>
</evidence>
<accession>A0AA39WIB7</accession>
<dbReference type="GO" id="GO:0051321">
    <property type="term" value="P:meiotic cell cycle"/>
    <property type="evidence" value="ECO:0007669"/>
    <property type="project" value="TreeGrafter"/>
</dbReference>
<evidence type="ECO:0000256" key="5">
    <source>
        <dbReference type="RuleBase" id="RU363050"/>
    </source>
</evidence>
<evidence type="ECO:0000313" key="11">
    <source>
        <dbReference type="Proteomes" id="UP001174934"/>
    </source>
</evidence>
<dbReference type="EMBL" id="JAULSR010000006">
    <property type="protein sequence ID" value="KAK0615916.1"/>
    <property type="molecule type" value="Genomic_DNA"/>
</dbReference>
<evidence type="ECO:0000313" key="10">
    <source>
        <dbReference type="EMBL" id="KAK0615916.1"/>
    </source>
</evidence>
<dbReference type="InterPro" id="IPR040457">
    <property type="entry name" value="GCP_C"/>
</dbReference>
<evidence type="ECO:0000256" key="6">
    <source>
        <dbReference type="SAM" id="MobiDB-lite"/>
    </source>
</evidence>
<dbReference type="GO" id="GO:0031122">
    <property type="term" value="P:cytoplasmic microtubule organization"/>
    <property type="evidence" value="ECO:0007669"/>
    <property type="project" value="TreeGrafter"/>
</dbReference>
<keyword evidence="2 5" id="KW-0963">Cytoplasm</keyword>
<feature type="region of interest" description="Disordered" evidence="6">
    <location>
        <begin position="848"/>
        <end position="889"/>
    </location>
</feature>
<dbReference type="GO" id="GO:0007020">
    <property type="term" value="P:microtubule nucleation"/>
    <property type="evidence" value="ECO:0007669"/>
    <property type="project" value="InterPro"/>
</dbReference>
<reference evidence="10" key="1">
    <citation type="submission" date="2023-06" db="EMBL/GenBank/DDBJ databases">
        <title>Genome-scale phylogeny and comparative genomics of the fungal order Sordariales.</title>
        <authorList>
            <consortium name="Lawrence Berkeley National Laboratory"/>
            <person name="Hensen N."/>
            <person name="Bonometti L."/>
            <person name="Westerberg I."/>
            <person name="Brannstrom I.O."/>
            <person name="Guillou S."/>
            <person name="Cros-Aarteil S."/>
            <person name="Calhoun S."/>
            <person name="Haridas S."/>
            <person name="Kuo A."/>
            <person name="Mondo S."/>
            <person name="Pangilinan J."/>
            <person name="Riley R."/>
            <person name="LaButti K."/>
            <person name="Andreopoulos B."/>
            <person name="Lipzen A."/>
            <person name="Chen C."/>
            <person name="Yanf M."/>
            <person name="Daum C."/>
            <person name="Ng V."/>
            <person name="Clum A."/>
            <person name="Steindorff A."/>
            <person name="Ohm R."/>
            <person name="Martin F."/>
            <person name="Silar P."/>
            <person name="Natvig D."/>
            <person name="Lalanne C."/>
            <person name="Gautier V."/>
            <person name="Ament-velasquez S.L."/>
            <person name="Kruys A."/>
            <person name="Hutchinson M.I."/>
            <person name="Powell A.J."/>
            <person name="Barry K."/>
            <person name="Miller A.N."/>
            <person name="Grigoriev I.V."/>
            <person name="Debuchy R."/>
            <person name="Gladieux P."/>
            <person name="Thoren M.H."/>
            <person name="Johannesson H."/>
        </authorList>
    </citation>
    <scope>NUCLEOTIDE SEQUENCE</scope>
    <source>
        <strain evidence="10">SMH3391-2</strain>
    </source>
</reference>
<feature type="region of interest" description="Disordered" evidence="6">
    <location>
        <begin position="209"/>
        <end position="233"/>
    </location>
</feature>
<dbReference type="Pfam" id="PF14609">
    <property type="entry name" value="GCP5-Mod21_N"/>
    <property type="match status" value="1"/>
</dbReference>
<dbReference type="GO" id="GO:0051011">
    <property type="term" value="F:microtubule minus-end binding"/>
    <property type="evidence" value="ECO:0007669"/>
    <property type="project" value="TreeGrafter"/>
</dbReference>
<dbReference type="PANTHER" id="PTHR19302">
    <property type="entry name" value="GAMMA TUBULIN COMPLEX PROTEIN"/>
    <property type="match status" value="1"/>
</dbReference>
<dbReference type="GO" id="GO:0000278">
    <property type="term" value="P:mitotic cell cycle"/>
    <property type="evidence" value="ECO:0007669"/>
    <property type="project" value="TreeGrafter"/>
</dbReference>
<dbReference type="GO" id="GO:0005874">
    <property type="term" value="C:microtubule"/>
    <property type="evidence" value="ECO:0007669"/>
    <property type="project" value="UniProtKB-KW"/>
</dbReference>
<dbReference type="InterPro" id="IPR041470">
    <property type="entry name" value="GCP_N"/>
</dbReference>
<keyword evidence="3 5" id="KW-0493">Microtubule</keyword>
<dbReference type="GO" id="GO:0000930">
    <property type="term" value="C:gamma-tubulin complex"/>
    <property type="evidence" value="ECO:0007669"/>
    <property type="project" value="TreeGrafter"/>
</dbReference>
<evidence type="ECO:0000259" key="8">
    <source>
        <dbReference type="Pfam" id="PF14609"/>
    </source>
</evidence>
<evidence type="ECO:0000256" key="3">
    <source>
        <dbReference type="ARBA" id="ARBA00022701"/>
    </source>
</evidence>
<dbReference type="Pfam" id="PF17681">
    <property type="entry name" value="GCP_N_terminal"/>
    <property type="match status" value="1"/>
</dbReference>
<proteinExistence type="inferred from homology"/>
<name>A0AA39WIB7_9PEZI</name>
<dbReference type="GO" id="GO:0000922">
    <property type="term" value="C:spindle pole"/>
    <property type="evidence" value="ECO:0007669"/>
    <property type="project" value="InterPro"/>
</dbReference>
<evidence type="ECO:0000256" key="2">
    <source>
        <dbReference type="ARBA" id="ARBA00022490"/>
    </source>
</evidence>
<feature type="region of interest" description="Disordered" evidence="6">
    <location>
        <begin position="152"/>
        <end position="171"/>
    </location>
</feature>
<keyword evidence="11" id="KW-1185">Reference proteome</keyword>
<gene>
    <name evidence="10" type="ORF">B0T17DRAFT_496790</name>
</gene>
<dbReference type="GO" id="GO:0005816">
    <property type="term" value="C:spindle pole body"/>
    <property type="evidence" value="ECO:0007669"/>
    <property type="project" value="UniProtKB-ARBA"/>
</dbReference>
<dbReference type="AlphaFoldDB" id="A0AA39WIB7"/>
<feature type="compositionally biased region" description="Acidic residues" evidence="6">
    <location>
        <begin position="157"/>
        <end position="171"/>
    </location>
</feature>
<comment type="caution">
    <text evidence="10">The sequence shown here is derived from an EMBL/GenBank/DDBJ whole genome shotgun (WGS) entry which is preliminary data.</text>
</comment>
<organism evidence="10 11">
    <name type="scientific">Bombardia bombarda</name>
    <dbReference type="NCBI Taxonomy" id="252184"/>
    <lineage>
        <taxon>Eukaryota</taxon>
        <taxon>Fungi</taxon>
        <taxon>Dikarya</taxon>
        <taxon>Ascomycota</taxon>
        <taxon>Pezizomycotina</taxon>
        <taxon>Sordariomycetes</taxon>
        <taxon>Sordariomycetidae</taxon>
        <taxon>Sordariales</taxon>
        <taxon>Lasiosphaeriaceae</taxon>
        <taxon>Bombardia</taxon>
    </lineage>
</organism>
<comment type="subcellular location">
    <subcellularLocation>
        <location evidence="5">Cytoplasm</location>
        <location evidence="5">Cytoskeleton</location>
        <location evidence="5">Microtubule organizing center</location>
    </subcellularLocation>
</comment>
<dbReference type="GO" id="GO:0051225">
    <property type="term" value="P:spindle assembly"/>
    <property type="evidence" value="ECO:0007669"/>
    <property type="project" value="TreeGrafter"/>
</dbReference>
<dbReference type="InterPro" id="IPR042241">
    <property type="entry name" value="GCP_C_sf"/>
</dbReference>
<dbReference type="InterPro" id="IPR059169">
    <property type="entry name" value="GCP5_N_ext"/>
</dbReference>
<feature type="domain" description="Gamma-Tubulin ring complex non-core subunit mod21 N-terminal" evidence="8">
    <location>
        <begin position="66"/>
        <end position="154"/>
    </location>
</feature>
<dbReference type="CDD" id="cd22572">
    <property type="entry name" value="GCP5_NTD"/>
    <property type="match status" value="1"/>
</dbReference>
<evidence type="ECO:0000259" key="9">
    <source>
        <dbReference type="Pfam" id="PF17681"/>
    </source>
</evidence>
<dbReference type="Proteomes" id="UP001174934">
    <property type="component" value="Unassembled WGS sequence"/>
</dbReference>
<feature type="domain" description="Gamma tubulin complex component C-terminal" evidence="7">
    <location>
        <begin position="615"/>
        <end position="865"/>
    </location>
</feature>
<dbReference type="Pfam" id="PF04130">
    <property type="entry name" value="GCP_C_terminal"/>
    <property type="match status" value="1"/>
</dbReference>
<keyword evidence="4 5" id="KW-0206">Cytoskeleton</keyword>
<evidence type="ECO:0000256" key="4">
    <source>
        <dbReference type="ARBA" id="ARBA00023212"/>
    </source>
</evidence>
<dbReference type="Gene3D" id="1.20.120.1900">
    <property type="entry name" value="Gamma-tubulin complex, C-terminal domain"/>
    <property type="match status" value="1"/>
</dbReference>
<feature type="compositionally biased region" description="Acidic residues" evidence="6">
    <location>
        <begin position="870"/>
        <end position="880"/>
    </location>
</feature>
<dbReference type="InterPro" id="IPR032797">
    <property type="entry name" value="Mod21_N"/>
</dbReference>
<dbReference type="PANTHER" id="PTHR19302:SF33">
    <property type="entry name" value="GAMMA-TUBULIN COMPLEX COMPONENT 5"/>
    <property type="match status" value="1"/>
</dbReference>